<dbReference type="Gene3D" id="3.40.190.150">
    <property type="entry name" value="Bordetella uptake gene, domain 1"/>
    <property type="match status" value="1"/>
</dbReference>
<dbReference type="RefSeq" id="WP_347286697.1">
    <property type="nucleotide sequence ID" value="NZ_JAUZQE010000010.1"/>
</dbReference>
<organism evidence="3 4">
    <name type="scientific">Yanghanlia caeni</name>
    <dbReference type="NCBI Taxonomy" id="3064283"/>
    <lineage>
        <taxon>Bacteria</taxon>
        <taxon>Pseudomonadati</taxon>
        <taxon>Pseudomonadota</taxon>
        <taxon>Betaproteobacteria</taxon>
        <taxon>Burkholderiales</taxon>
        <taxon>Alcaligenaceae</taxon>
        <taxon>Yanghanlia</taxon>
    </lineage>
</organism>
<dbReference type="SUPFAM" id="SSF53850">
    <property type="entry name" value="Periplasmic binding protein-like II"/>
    <property type="match status" value="1"/>
</dbReference>
<reference evidence="3 4" key="1">
    <citation type="submission" date="2023-08" db="EMBL/GenBank/DDBJ databases">
        <title>Alcaligenaceae gen. nov., a novel taxon isolated from the sludge of Yixing Pesticide Factory.</title>
        <authorList>
            <person name="Ruan L."/>
        </authorList>
    </citation>
    <scope>NUCLEOTIDE SEQUENCE [LARGE SCALE GENOMIC DNA]</scope>
    <source>
        <strain evidence="3 4">LG-2</strain>
    </source>
</reference>
<dbReference type="PANTHER" id="PTHR42928">
    <property type="entry name" value="TRICARBOXYLATE-BINDING PROTEIN"/>
    <property type="match status" value="1"/>
</dbReference>
<dbReference type="CDD" id="cd13578">
    <property type="entry name" value="PBP2_Bug27"/>
    <property type="match status" value="1"/>
</dbReference>
<evidence type="ECO:0000256" key="2">
    <source>
        <dbReference type="SAM" id="SignalP"/>
    </source>
</evidence>
<dbReference type="Gene3D" id="3.40.190.10">
    <property type="entry name" value="Periplasmic binding protein-like II"/>
    <property type="match status" value="1"/>
</dbReference>
<keyword evidence="4" id="KW-1185">Reference proteome</keyword>
<feature type="chain" id="PRO_5047336169" evidence="2">
    <location>
        <begin position="25"/>
        <end position="325"/>
    </location>
</feature>
<feature type="signal peptide" evidence="2">
    <location>
        <begin position="1"/>
        <end position="24"/>
    </location>
</feature>
<keyword evidence="2" id="KW-0732">Signal</keyword>
<accession>A0ABU1D4Z3</accession>
<dbReference type="PANTHER" id="PTHR42928:SF5">
    <property type="entry name" value="BLR1237 PROTEIN"/>
    <property type="match status" value="1"/>
</dbReference>
<dbReference type="Pfam" id="PF03401">
    <property type="entry name" value="TctC"/>
    <property type="match status" value="1"/>
</dbReference>
<evidence type="ECO:0000313" key="4">
    <source>
        <dbReference type="Proteomes" id="UP001232156"/>
    </source>
</evidence>
<dbReference type="PIRSF" id="PIRSF017082">
    <property type="entry name" value="YflP"/>
    <property type="match status" value="1"/>
</dbReference>
<protein>
    <submittedName>
        <fullName evidence="3">Tripartite tricarboxylate transporter substrate binding protein</fullName>
    </submittedName>
</protein>
<dbReference type="EMBL" id="JAUZQE010000010">
    <property type="protein sequence ID" value="MDR4125506.1"/>
    <property type="molecule type" value="Genomic_DNA"/>
</dbReference>
<comment type="caution">
    <text evidence="3">The sequence shown here is derived from an EMBL/GenBank/DDBJ whole genome shotgun (WGS) entry which is preliminary data.</text>
</comment>
<gene>
    <name evidence="3" type="ORF">Q8947_05860</name>
</gene>
<evidence type="ECO:0000313" key="3">
    <source>
        <dbReference type="EMBL" id="MDR4125506.1"/>
    </source>
</evidence>
<dbReference type="InterPro" id="IPR005064">
    <property type="entry name" value="BUG"/>
</dbReference>
<dbReference type="Proteomes" id="UP001232156">
    <property type="component" value="Unassembled WGS sequence"/>
</dbReference>
<sequence>MKSSIIRKLAAALAAATLCAPVLAQDGGPTRIVVPFAAGGPIDVTARVLAEAVQGDLGTVIIENRPGAGGNIGSAVVAKAAPDGKTLGVATLASHAVNPWLYKSMPFDAEKDFEPVTLMVYIPNVLVMNSEKARELNINGVQDLIAYAKANPGVLNYGSGGNGSGGHLAGELFRRQAGVDVVHVPYNGGAPAQLALLSGDVHFTFDNLATAAPNIRAGKLKALAVTTTERSRELPDLPTMQEAGMKNFSISTWWGLVVTAGTPAETVEKLNAAFTKAMKDPKVQERFKGLLVEAVPSTPADFGKLMADERARYKEIVELAGARVD</sequence>
<name>A0ABU1D4Z3_9BURK</name>
<comment type="similarity">
    <text evidence="1">Belongs to the UPF0065 (bug) family.</text>
</comment>
<dbReference type="InterPro" id="IPR042100">
    <property type="entry name" value="Bug_dom1"/>
</dbReference>
<evidence type="ECO:0000256" key="1">
    <source>
        <dbReference type="ARBA" id="ARBA00006987"/>
    </source>
</evidence>
<proteinExistence type="inferred from homology"/>